<reference evidence="4" key="1">
    <citation type="submission" date="2024-03" db="EMBL/GenBank/DDBJ databases">
        <title>WGS assembly of Saponaria officinalis var. Norfolk2.</title>
        <authorList>
            <person name="Jenkins J."/>
            <person name="Shu S."/>
            <person name="Grimwood J."/>
            <person name="Barry K."/>
            <person name="Goodstein D."/>
            <person name="Schmutz J."/>
            <person name="Leebens-Mack J."/>
            <person name="Osbourn A."/>
        </authorList>
    </citation>
    <scope>NUCLEOTIDE SEQUENCE [LARGE SCALE GENOMIC DNA]</scope>
    <source>
        <strain evidence="4">JIC</strain>
    </source>
</reference>
<feature type="domain" description="Disease resistance protein winged helix" evidence="2">
    <location>
        <begin position="7"/>
        <end position="58"/>
    </location>
</feature>
<dbReference type="Gene3D" id="3.80.10.10">
    <property type="entry name" value="Ribonuclease Inhibitor"/>
    <property type="match status" value="2"/>
</dbReference>
<dbReference type="AlphaFoldDB" id="A0AAW1KZM1"/>
<evidence type="ECO:0000259" key="3">
    <source>
        <dbReference type="Pfam" id="PF23598"/>
    </source>
</evidence>
<dbReference type="EMBL" id="JBDFQZ010000005">
    <property type="protein sequence ID" value="KAK9725936.1"/>
    <property type="molecule type" value="Genomic_DNA"/>
</dbReference>
<gene>
    <name evidence="4" type="ORF">RND81_05G178700</name>
</gene>
<name>A0AAW1KZM1_SAPOF</name>
<evidence type="ECO:0000256" key="1">
    <source>
        <dbReference type="ARBA" id="ARBA00022737"/>
    </source>
</evidence>
<keyword evidence="1" id="KW-0677">Repeat</keyword>
<evidence type="ECO:0000313" key="4">
    <source>
        <dbReference type="EMBL" id="KAK9725936.1"/>
    </source>
</evidence>
<feature type="domain" description="Disease resistance R13L4/SHOC-2-like LRR" evidence="3">
    <location>
        <begin position="131"/>
        <end position="374"/>
    </location>
</feature>
<sequence length="567" mass="65484">MKLHCCLFPNDYEFERDTLVQLWMAAGYLKDDRMEEYGRRYFDILLNKKLILFSRIDTSSGECKYVTNVPNGNLQSEDADIFTILKDELMGAQEVKSWHVALRVSSDIFLSLQGLETLDLSGSHITELPGSIGNVRQLRYLNISFTLIESLPESISRLQELQTLNLEGCKQLYALPKRFNKLNNLRHLYFDVLGQLSFMPRGMGDLTQLRTLSAFIVDDGNDCNVRELARLNNLTGSCCISGLLGVMFNTPGESVLSNKVHLTKLQLRWNENMQICGEFDSDVSYLVPHSCLEELQLLYYPYRKLPEWICEDKYKQLNSITLRKCKINKLHICLGRLPNLKCLYLIQMNSIDIIDHGDYLRHASFPRLEKLTIDGMSCLTHWTDVESWDFPLLSEFSIKNCPKIGELYFLPFLNSLKVLEIVNCLKLRSLSHLKLNLPEKLETLTVDDCPLLNEKYFFGQGAQWDKINHVPHICFDLQDLHSLSNDAEFSHLIKDEDADACFVSQAPDIEPLQGNVSRRLERELYHHMGDEHFDTQLEELDYRKLHGKVLHLYKVYQARVLATPGRS</sequence>
<proteinExistence type="predicted"/>
<dbReference type="PANTHER" id="PTHR47186">
    <property type="entry name" value="LEUCINE-RICH REPEAT-CONTAINING PROTEIN 57"/>
    <property type="match status" value="1"/>
</dbReference>
<comment type="caution">
    <text evidence="4">The sequence shown here is derived from an EMBL/GenBank/DDBJ whole genome shotgun (WGS) entry which is preliminary data.</text>
</comment>
<dbReference type="Proteomes" id="UP001443914">
    <property type="component" value="Unassembled WGS sequence"/>
</dbReference>
<protein>
    <submittedName>
        <fullName evidence="4">Uncharacterized protein</fullName>
    </submittedName>
</protein>
<organism evidence="4 5">
    <name type="scientific">Saponaria officinalis</name>
    <name type="common">Common soapwort</name>
    <name type="synonym">Lychnis saponaria</name>
    <dbReference type="NCBI Taxonomy" id="3572"/>
    <lineage>
        <taxon>Eukaryota</taxon>
        <taxon>Viridiplantae</taxon>
        <taxon>Streptophyta</taxon>
        <taxon>Embryophyta</taxon>
        <taxon>Tracheophyta</taxon>
        <taxon>Spermatophyta</taxon>
        <taxon>Magnoliopsida</taxon>
        <taxon>eudicotyledons</taxon>
        <taxon>Gunneridae</taxon>
        <taxon>Pentapetalae</taxon>
        <taxon>Caryophyllales</taxon>
        <taxon>Caryophyllaceae</taxon>
        <taxon>Caryophylleae</taxon>
        <taxon>Saponaria</taxon>
    </lineage>
</organism>
<dbReference type="InterPro" id="IPR032675">
    <property type="entry name" value="LRR_dom_sf"/>
</dbReference>
<dbReference type="InterPro" id="IPR055414">
    <property type="entry name" value="LRR_R13L4/SHOC2-like"/>
</dbReference>
<dbReference type="PANTHER" id="PTHR47186:SF24">
    <property type="entry name" value="DISEASE RESISTANCE RPP13-LIKE PROTEIN 1"/>
    <property type="match status" value="1"/>
</dbReference>
<dbReference type="Pfam" id="PF23598">
    <property type="entry name" value="LRR_14"/>
    <property type="match status" value="1"/>
</dbReference>
<evidence type="ECO:0000313" key="5">
    <source>
        <dbReference type="Proteomes" id="UP001443914"/>
    </source>
</evidence>
<evidence type="ECO:0000259" key="2">
    <source>
        <dbReference type="Pfam" id="PF23559"/>
    </source>
</evidence>
<dbReference type="SUPFAM" id="SSF52058">
    <property type="entry name" value="L domain-like"/>
    <property type="match status" value="1"/>
</dbReference>
<accession>A0AAW1KZM1</accession>
<keyword evidence="5" id="KW-1185">Reference proteome</keyword>
<dbReference type="Pfam" id="PF23559">
    <property type="entry name" value="WHD_DRP"/>
    <property type="match status" value="1"/>
</dbReference>
<dbReference type="InterPro" id="IPR058922">
    <property type="entry name" value="WHD_DRP"/>
</dbReference>